<gene>
    <name evidence="3" type="ORF">M0L20_08470</name>
</gene>
<organism evidence="3 4">
    <name type="scientific">Spirosoma liriopis</name>
    <dbReference type="NCBI Taxonomy" id="2937440"/>
    <lineage>
        <taxon>Bacteria</taxon>
        <taxon>Pseudomonadati</taxon>
        <taxon>Bacteroidota</taxon>
        <taxon>Cytophagia</taxon>
        <taxon>Cytophagales</taxon>
        <taxon>Cytophagaceae</taxon>
        <taxon>Spirosoma</taxon>
    </lineage>
</organism>
<dbReference type="InterPro" id="IPR050640">
    <property type="entry name" value="Bact_2-comp_sensor_kinase"/>
</dbReference>
<protein>
    <submittedName>
        <fullName evidence="3">Histidine kinase</fullName>
    </submittedName>
</protein>
<keyword evidence="1" id="KW-0812">Transmembrane</keyword>
<name>A0ABT0HI90_9BACT</name>
<keyword evidence="3" id="KW-0418">Kinase</keyword>
<feature type="domain" description="Signal transduction histidine kinase internal region" evidence="2">
    <location>
        <begin position="129"/>
        <end position="207"/>
    </location>
</feature>
<dbReference type="EMBL" id="JALPRF010000001">
    <property type="protein sequence ID" value="MCK8491880.1"/>
    <property type="molecule type" value="Genomic_DNA"/>
</dbReference>
<dbReference type="SUPFAM" id="SSF55874">
    <property type="entry name" value="ATPase domain of HSP90 chaperone/DNA topoisomerase II/histidine kinase"/>
    <property type="match status" value="1"/>
</dbReference>
<keyword evidence="4" id="KW-1185">Reference proteome</keyword>
<proteinExistence type="predicted"/>
<dbReference type="GO" id="GO:0016301">
    <property type="term" value="F:kinase activity"/>
    <property type="evidence" value="ECO:0007669"/>
    <property type="project" value="UniProtKB-KW"/>
</dbReference>
<dbReference type="Pfam" id="PF06580">
    <property type="entry name" value="His_kinase"/>
    <property type="match status" value="1"/>
</dbReference>
<evidence type="ECO:0000313" key="3">
    <source>
        <dbReference type="EMBL" id="MCK8491880.1"/>
    </source>
</evidence>
<comment type="caution">
    <text evidence="3">The sequence shown here is derived from an EMBL/GenBank/DDBJ whole genome shotgun (WGS) entry which is preliminary data.</text>
</comment>
<dbReference type="Gene3D" id="3.30.565.10">
    <property type="entry name" value="Histidine kinase-like ATPase, C-terminal domain"/>
    <property type="match status" value="1"/>
</dbReference>
<dbReference type="Proteomes" id="UP001202180">
    <property type="component" value="Unassembled WGS sequence"/>
</dbReference>
<feature type="transmembrane region" description="Helical" evidence="1">
    <location>
        <begin position="16"/>
        <end position="41"/>
    </location>
</feature>
<reference evidence="3 4" key="1">
    <citation type="submission" date="2022-04" db="EMBL/GenBank/DDBJ databases">
        <title>Spirosoma sp. strain RP8 genome sequencing and assembly.</title>
        <authorList>
            <person name="Jung Y."/>
        </authorList>
    </citation>
    <scope>NUCLEOTIDE SEQUENCE [LARGE SCALE GENOMIC DNA]</scope>
    <source>
        <strain evidence="3 4">RP8</strain>
    </source>
</reference>
<dbReference type="PANTHER" id="PTHR34220:SF7">
    <property type="entry name" value="SENSOR HISTIDINE KINASE YPDA"/>
    <property type="match status" value="1"/>
</dbReference>
<sequence>MLKETSPLLVKYQNNWIGYALLTIVTGFIYVLLIHGSYWLYNVLASRRKVWTFVVFGLYAFVVYIFILAVVTILIFVHLGISMKDKAALQEALGGVFVTWVYTLLFIAVRAYRQNQRRERALILQKTQAELQTLKAQVNPHFMFNTLNNLYGSALAGDTDRTAAGIEQLSSVMRHMTEASQHDLIPIEQEVRFVEDTVELHRMRVPNTDTIQIRTRIDWDEKPAQIAPLLLNPLIENAFKYGISVQYPCFVRIQMQIENGNLDAVIENSLVPRTGLEKGTGLGLANVRQRLALVYPNRHSLKIREENDQFRVHLQIKL</sequence>
<evidence type="ECO:0000313" key="4">
    <source>
        <dbReference type="Proteomes" id="UP001202180"/>
    </source>
</evidence>
<dbReference type="InterPro" id="IPR010559">
    <property type="entry name" value="Sig_transdc_His_kin_internal"/>
</dbReference>
<accession>A0ABT0HI90</accession>
<keyword evidence="1" id="KW-1133">Transmembrane helix</keyword>
<keyword evidence="3" id="KW-0808">Transferase</keyword>
<dbReference type="RefSeq" id="WP_248476477.1">
    <property type="nucleotide sequence ID" value="NZ_JALPRF010000001.1"/>
</dbReference>
<feature type="transmembrane region" description="Helical" evidence="1">
    <location>
        <begin position="93"/>
        <end position="112"/>
    </location>
</feature>
<dbReference type="PANTHER" id="PTHR34220">
    <property type="entry name" value="SENSOR HISTIDINE KINASE YPDA"/>
    <property type="match status" value="1"/>
</dbReference>
<dbReference type="InterPro" id="IPR036890">
    <property type="entry name" value="HATPase_C_sf"/>
</dbReference>
<keyword evidence="1" id="KW-0472">Membrane</keyword>
<feature type="transmembrane region" description="Helical" evidence="1">
    <location>
        <begin position="53"/>
        <end position="81"/>
    </location>
</feature>
<evidence type="ECO:0000256" key="1">
    <source>
        <dbReference type="SAM" id="Phobius"/>
    </source>
</evidence>
<evidence type="ECO:0000259" key="2">
    <source>
        <dbReference type="Pfam" id="PF06580"/>
    </source>
</evidence>